<evidence type="ECO:0000313" key="2">
    <source>
        <dbReference type="Proteomes" id="UP000199600"/>
    </source>
</evidence>
<accession>A0A1A8XQ05</accession>
<name>A0A1A8XQ05_9RHOO</name>
<evidence type="ECO:0000313" key="1">
    <source>
        <dbReference type="EMBL" id="SBT07230.1"/>
    </source>
</evidence>
<proteinExistence type="predicted"/>
<keyword evidence="2" id="KW-1185">Reference proteome</keyword>
<sequence length="331" mass="36216">MLEFVFSFATRFPFHMSSMTTLQPRRVMLRILATAAWAISMFTSTQAQEIEPRAYSNAPIGMNFFIAGYAYTDGDLPSGTLPIRNANIETSNAVAAYAHVFDLWGQSGKINVILPYTSLSGTAEGTAVLSGQTVERNINGYSDMSSKLSINLYGAPALSLKEFRNYKQDLIIGASLQITAPTGQYDSSKLVNLSTNRWSFKPEIGFSKAVGDWTGELQAGATFFSDNTDFFGGKTRSQKALYSLQGHAIYAFNAGVWGSLDATYFAGGRTTIDGTESSDLQQNWRLGGTLAFPIDAHHSIKLYASSGVSARTDNNYNLFGIAWQYRWAPGF</sequence>
<dbReference type="Pfam" id="PF13557">
    <property type="entry name" value="Phenol_MetA_deg"/>
    <property type="match status" value="1"/>
</dbReference>
<evidence type="ECO:0008006" key="3">
    <source>
        <dbReference type="Google" id="ProtNLM"/>
    </source>
</evidence>
<dbReference type="AlphaFoldDB" id="A0A1A8XQ05"/>
<organism evidence="1 2">
    <name type="scientific">Candidatus Propionivibrio aalborgensis</name>
    <dbReference type="NCBI Taxonomy" id="1860101"/>
    <lineage>
        <taxon>Bacteria</taxon>
        <taxon>Pseudomonadati</taxon>
        <taxon>Pseudomonadota</taxon>
        <taxon>Betaproteobacteria</taxon>
        <taxon>Rhodocyclales</taxon>
        <taxon>Rhodocyclaceae</taxon>
        <taxon>Propionivibrio</taxon>
    </lineage>
</organism>
<dbReference type="InterPro" id="IPR025737">
    <property type="entry name" value="FApF"/>
</dbReference>
<dbReference type="EMBL" id="FLQY01000126">
    <property type="protein sequence ID" value="SBT07230.1"/>
    <property type="molecule type" value="Genomic_DNA"/>
</dbReference>
<protein>
    <recommendedName>
        <fullName evidence="3">Transporter</fullName>
    </recommendedName>
</protein>
<dbReference type="Proteomes" id="UP000199600">
    <property type="component" value="Unassembled WGS sequence"/>
</dbReference>
<gene>
    <name evidence="1" type="ORF">PROAA_2110008</name>
</gene>
<reference evidence="1 2" key="1">
    <citation type="submission" date="2016-06" db="EMBL/GenBank/DDBJ databases">
        <authorList>
            <person name="Kjaerup R.B."/>
            <person name="Dalgaard T.S."/>
            <person name="Juul-Madsen H.R."/>
        </authorList>
    </citation>
    <scope>NUCLEOTIDE SEQUENCE [LARGE SCALE GENOMIC DNA]</scope>
    <source>
        <strain evidence="1">2</strain>
    </source>
</reference>